<dbReference type="AlphaFoldDB" id="D5PAT1"/>
<dbReference type="SUPFAM" id="SSF52540">
    <property type="entry name" value="P-loop containing nucleoside triphosphate hydrolases"/>
    <property type="match status" value="1"/>
</dbReference>
<dbReference type="InterPro" id="IPR027417">
    <property type="entry name" value="P-loop_NTPase"/>
</dbReference>
<proteinExistence type="predicted"/>
<evidence type="ECO:0000259" key="1">
    <source>
        <dbReference type="PROSITE" id="PS50125"/>
    </source>
</evidence>
<keyword evidence="3" id="KW-1185">Reference proteome</keyword>
<dbReference type="RefSeq" id="WP_007167307.1">
    <property type="nucleotide sequence ID" value="NZ_GG770553.1"/>
</dbReference>
<dbReference type="PANTHER" id="PTHR47691">
    <property type="entry name" value="REGULATOR-RELATED"/>
    <property type="match status" value="1"/>
</dbReference>
<dbReference type="CDD" id="cd07302">
    <property type="entry name" value="CHD"/>
    <property type="match status" value="1"/>
</dbReference>
<sequence length="896" mass="96130">MGIIEGQATPDAPSGVVTFLFTDVEGSTRRWEADPDAMRAALATHDDLLRNIVAAHQGWLFKHTGDGVCAAFSSPKAAVDAAVAAQRGLELPVRMGIATGEAELRGGDYFGAVLNRAARVMSAGHGGQILLDGATAELLAGVHLTHLGAHRLRDITRPVNVFQVLTDGLGTAFPALRTIEMKIGNLRAPTTSIIGREPQVGEVATALKSHRLITLTGPGGVGKTRLALEVASRLAPSFLDGTWAIELAPVGDPKTVPDAVAAALAITQQPGMNVFDSIAAAQEGRNRLLVFDNCEHVLDAAADLIDAILQQSETVTVLATSREGLRLADEQLWPVAPLDTQSGVNSSAAALFVARAQTVAPTFSLTGSDDADAVAEICHRLDGIPLAIELAASRMQSMSVTEVRDRLDDRFRLLTGSRRGLERHQTLRHAVQWSYDLLEDDEKTVLTRCSVFAGGFDLAAADVVAGIGDDLALLDVLGALVRKSLLLTERSSARTRYSMLETIRQFAEEQLVSSGAAERTRDAHAHYFAAREDDVLALWNSPRQRESYDWLARELPNLRAAFRWTADRNDMDTCAPIACYTALLGICCDLYEPVTWAEELVQPARAANHRRLIQLCTMAAQCFAAGRVDQAITYIEMAQAARGRGGHDDVPFGYEVVLGTAYHLKGEPEKTAALVRTATPVDADARTLARVMLSMALANAAAMDDAMAIADGLPAAAEMTDNPQLKALALNAYAWAHRDDDPAAAYEASVRALKIARDSGNRYVESTISIGLSRLAVNHGSPLEAIDYLALAIRHYLDSGSFLMMAGPLAMIAVLLDRFGRHEQAATIMGFGDLPGSRLVFTEVDAAITHMREVLGDQAYESFARAGAGMTTAAIVTYAFDQIDQLRLDLAQATSE</sequence>
<dbReference type="GO" id="GO:0004016">
    <property type="term" value="F:adenylate cyclase activity"/>
    <property type="evidence" value="ECO:0007669"/>
    <property type="project" value="UniProtKB-ARBA"/>
</dbReference>
<dbReference type="PANTHER" id="PTHR47691:SF3">
    <property type="entry name" value="HTH-TYPE TRANSCRIPTIONAL REGULATOR RV0890C-RELATED"/>
    <property type="match status" value="1"/>
</dbReference>
<protein>
    <submittedName>
        <fullName evidence="2">Adenylate/guanylate cyclase catalytic domain protein</fullName>
    </submittedName>
</protein>
<dbReference type="Pfam" id="PF00211">
    <property type="entry name" value="Guanylate_cyc"/>
    <property type="match status" value="1"/>
</dbReference>
<dbReference type="PROSITE" id="PS50125">
    <property type="entry name" value="GUANYLATE_CYCLASE_2"/>
    <property type="match status" value="1"/>
</dbReference>
<dbReference type="InterPro" id="IPR029787">
    <property type="entry name" value="Nucleotide_cyclase"/>
</dbReference>
<dbReference type="InterPro" id="IPR001054">
    <property type="entry name" value="A/G_cyclase"/>
</dbReference>
<dbReference type="HOGENOM" id="CLU_004665_5_0_11"/>
<dbReference type="Gene3D" id="3.40.50.300">
    <property type="entry name" value="P-loop containing nucleotide triphosphate hydrolases"/>
    <property type="match status" value="1"/>
</dbReference>
<dbReference type="InterPro" id="IPR003593">
    <property type="entry name" value="AAA+_ATPase"/>
</dbReference>
<dbReference type="GO" id="GO:0009190">
    <property type="term" value="P:cyclic nucleotide biosynthetic process"/>
    <property type="evidence" value="ECO:0007669"/>
    <property type="project" value="InterPro"/>
</dbReference>
<dbReference type="GO" id="GO:0035556">
    <property type="term" value="P:intracellular signal transduction"/>
    <property type="evidence" value="ECO:0007669"/>
    <property type="project" value="InterPro"/>
</dbReference>
<dbReference type="EMBL" id="ADNV01000239">
    <property type="protein sequence ID" value="EFG76790.1"/>
    <property type="molecule type" value="Genomic_DNA"/>
</dbReference>
<dbReference type="SMART" id="SM00044">
    <property type="entry name" value="CYCc"/>
    <property type="match status" value="1"/>
</dbReference>
<reference evidence="2 3" key="1">
    <citation type="submission" date="2010-04" db="EMBL/GenBank/DDBJ databases">
        <authorList>
            <person name="Muzny D."/>
            <person name="Qin X."/>
            <person name="Deng J."/>
            <person name="Jiang H."/>
            <person name="Liu Y."/>
            <person name="Qu J."/>
            <person name="Song X.-Z."/>
            <person name="Zhang L."/>
            <person name="Thornton R."/>
            <person name="Coyle M."/>
            <person name="Francisco L."/>
            <person name="Jackson L."/>
            <person name="Javaid M."/>
            <person name="Korchina V."/>
            <person name="Kovar C."/>
            <person name="Mata R."/>
            <person name="Mathew T."/>
            <person name="Ngo R."/>
            <person name="Nguyen L."/>
            <person name="Nguyen N."/>
            <person name="Okwuonu G."/>
            <person name="Ongeri F."/>
            <person name="Pham C."/>
            <person name="Simmons D."/>
            <person name="Wilczek-Boney K."/>
            <person name="Hale W."/>
            <person name="Jakkamsetti A."/>
            <person name="Pham P."/>
            <person name="Ruth R."/>
            <person name="San Lucas F."/>
            <person name="Warren J."/>
            <person name="Zhang J."/>
            <person name="Zhao Z."/>
            <person name="Zhou C."/>
            <person name="Zhu D."/>
            <person name="Lee S."/>
            <person name="Bess C."/>
            <person name="Blankenburg K."/>
            <person name="Forbes L."/>
            <person name="Fu Q."/>
            <person name="Gubbala S."/>
            <person name="Hirani K."/>
            <person name="Jayaseelan J.C."/>
            <person name="Lara F."/>
            <person name="Munidasa M."/>
            <person name="Palculict T."/>
            <person name="Patil S."/>
            <person name="Pu L.-L."/>
            <person name="Saada N."/>
            <person name="Tang L."/>
            <person name="Weissenberger G."/>
            <person name="Zhu Y."/>
            <person name="Hemphill L."/>
            <person name="Shang Y."/>
            <person name="Youmans B."/>
            <person name="Ayvaz T."/>
            <person name="Ross M."/>
            <person name="Santibanez J."/>
            <person name="Aqrawi P."/>
            <person name="Gross S."/>
            <person name="Joshi V."/>
            <person name="Fowler G."/>
            <person name="Nazareth L."/>
            <person name="Reid J."/>
            <person name="Worley K."/>
            <person name="Petrosino J."/>
            <person name="Highlander S."/>
            <person name="Gibbs R."/>
        </authorList>
    </citation>
    <scope>NUCLEOTIDE SEQUENCE [LARGE SCALE GENOMIC DNA]</scope>
    <source>
        <strain evidence="2 3">ATCC BAA-614</strain>
    </source>
</reference>
<dbReference type="SMART" id="SM00382">
    <property type="entry name" value="AAA"/>
    <property type="match status" value="1"/>
</dbReference>
<dbReference type="SUPFAM" id="SSF55073">
    <property type="entry name" value="Nucleotide cyclase"/>
    <property type="match status" value="1"/>
</dbReference>
<comment type="caution">
    <text evidence="2">The sequence shown here is derived from an EMBL/GenBank/DDBJ whole genome shotgun (WGS) entry which is preliminary data.</text>
</comment>
<dbReference type="SUPFAM" id="SSF48452">
    <property type="entry name" value="TPR-like"/>
    <property type="match status" value="1"/>
</dbReference>
<dbReference type="Proteomes" id="UP000003653">
    <property type="component" value="Unassembled WGS sequence"/>
</dbReference>
<dbReference type="Pfam" id="PF25872">
    <property type="entry name" value="HTH_77"/>
    <property type="match status" value="1"/>
</dbReference>
<accession>D5PAT1</accession>
<feature type="domain" description="Guanylate cyclase" evidence="1">
    <location>
        <begin position="18"/>
        <end position="121"/>
    </location>
</feature>
<organism evidence="2 3">
    <name type="scientific">Mycobacterium parascrofulaceum ATCC BAA-614</name>
    <dbReference type="NCBI Taxonomy" id="525368"/>
    <lineage>
        <taxon>Bacteria</taxon>
        <taxon>Bacillati</taxon>
        <taxon>Actinomycetota</taxon>
        <taxon>Actinomycetes</taxon>
        <taxon>Mycobacteriales</taxon>
        <taxon>Mycobacteriaceae</taxon>
        <taxon>Mycobacterium</taxon>
        <taxon>Mycobacterium simiae complex</taxon>
    </lineage>
</organism>
<dbReference type="InterPro" id="IPR058852">
    <property type="entry name" value="HTH_77"/>
</dbReference>
<dbReference type="Gene3D" id="3.30.70.1230">
    <property type="entry name" value="Nucleotide cyclase"/>
    <property type="match status" value="2"/>
</dbReference>
<dbReference type="InterPro" id="IPR011990">
    <property type="entry name" value="TPR-like_helical_dom_sf"/>
</dbReference>
<name>D5PAT1_9MYCO</name>
<evidence type="ECO:0000313" key="2">
    <source>
        <dbReference type="EMBL" id="EFG76790.1"/>
    </source>
</evidence>
<dbReference type="eggNOG" id="COG2114">
    <property type="taxonomic scope" value="Bacteria"/>
</dbReference>
<gene>
    <name evidence="2" type="ORF">HMPREF0591_3275</name>
</gene>
<evidence type="ECO:0000313" key="3">
    <source>
        <dbReference type="Proteomes" id="UP000003653"/>
    </source>
</evidence>
<dbReference type="Gene3D" id="1.25.40.10">
    <property type="entry name" value="Tetratricopeptide repeat domain"/>
    <property type="match status" value="1"/>
</dbReference>
<dbReference type="eggNOG" id="COG3903">
    <property type="taxonomic scope" value="Bacteria"/>
</dbReference>